<dbReference type="GO" id="GO:0005634">
    <property type="term" value="C:nucleus"/>
    <property type="evidence" value="ECO:0007669"/>
    <property type="project" value="UniProtKB-SubCell"/>
</dbReference>
<keyword evidence="1" id="KW-0539">Nucleus</keyword>
<protein>
    <recommendedName>
        <fullName evidence="1">Protein FAR1-RELATED SEQUENCE</fullName>
    </recommendedName>
</protein>
<dbReference type="EMBL" id="SDMP01000017">
    <property type="protein sequence ID" value="RYQ99173.1"/>
    <property type="molecule type" value="Genomic_DNA"/>
</dbReference>
<evidence type="ECO:0000313" key="3">
    <source>
        <dbReference type="EMBL" id="RYQ99173.1"/>
    </source>
</evidence>
<comment type="caution">
    <text evidence="3">The sequence shown here is derived from an EMBL/GenBank/DDBJ whole genome shotgun (WGS) entry which is preliminary data.</text>
</comment>
<keyword evidence="1" id="KW-0862">Zinc</keyword>
<gene>
    <name evidence="3" type="ORF">Ahy_B07g087062</name>
</gene>
<dbReference type="PANTHER" id="PTHR31669">
    <property type="entry name" value="PROTEIN FAR1-RELATED SEQUENCE 10-RELATED"/>
    <property type="match status" value="1"/>
</dbReference>
<dbReference type="Proteomes" id="UP000289738">
    <property type="component" value="Chromosome B07"/>
</dbReference>
<dbReference type="Pfam" id="PF10551">
    <property type="entry name" value="MULE"/>
    <property type="match status" value="1"/>
</dbReference>
<organism evidence="3 4">
    <name type="scientific">Arachis hypogaea</name>
    <name type="common">Peanut</name>
    <dbReference type="NCBI Taxonomy" id="3818"/>
    <lineage>
        <taxon>Eukaryota</taxon>
        <taxon>Viridiplantae</taxon>
        <taxon>Streptophyta</taxon>
        <taxon>Embryophyta</taxon>
        <taxon>Tracheophyta</taxon>
        <taxon>Spermatophyta</taxon>
        <taxon>Magnoliopsida</taxon>
        <taxon>eudicotyledons</taxon>
        <taxon>Gunneridae</taxon>
        <taxon>Pentapetalae</taxon>
        <taxon>rosids</taxon>
        <taxon>fabids</taxon>
        <taxon>Fabales</taxon>
        <taxon>Fabaceae</taxon>
        <taxon>Papilionoideae</taxon>
        <taxon>50 kb inversion clade</taxon>
        <taxon>dalbergioids sensu lato</taxon>
        <taxon>Dalbergieae</taxon>
        <taxon>Pterocarpus clade</taxon>
        <taxon>Arachis</taxon>
    </lineage>
</organism>
<reference evidence="3 4" key="1">
    <citation type="submission" date="2019-01" db="EMBL/GenBank/DDBJ databases">
        <title>Sequencing of cultivated peanut Arachis hypogaea provides insights into genome evolution and oil improvement.</title>
        <authorList>
            <person name="Chen X."/>
        </authorList>
    </citation>
    <scope>NUCLEOTIDE SEQUENCE [LARGE SCALE GENOMIC DNA]</scope>
    <source>
        <strain evidence="4">cv. Fuhuasheng</strain>
        <tissue evidence="3">Leaves</tissue>
    </source>
</reference>
<dbReference type="InterPro" id="IPR031052">
    <property type="entry name" value="FHY3/FAR1"/>
</dbReference>
<feature type="domain" description="MULE transposase" evidence="2">
    <location>
        <begin position="41"/>
        <end position="86"/>
    </location>
</feature>
<evidence type="ECO:0000256" key="1">
    <source>
        <dbReference type="RuleBase" id="RU367018"/>
    </source>
</evidence>
<dbReference type="GO" id="GO:0008270">
    <property type="term" value="F:zinc ion binding"/>
    <property type="evidence" value="ECO:0007669"/>
    <property type="project" value="UniProtKB-UniRule"/>
</dbReference>
<comment type="similarity">
    <text evidence="1">Belongs to the FHY3/FAR1 family.</text>
</comment>
<comment type="subcellular location">
    <subcellularLocation>
        <location evidence="1">Nucleus</location>
    </subcellularLocation>
</comment>
<sequence>MMNYFMRMKDINPNFFFAVNFDEKCKFRSALWVDARCRASHALPFASFVGVNHHGKSTLLGCALLGNKKTPSYEWIFSQWVKYMGNSPQGESCDPRRWWKVRIPFLDPPGIVKSPPARWWEVRILSFIPPGIQERTSWVEAMVVVSPYLLQVG</sequence>
<evidence type="ECO:0000259" key="2">
    <source>
        <dbReference type="Pfam" id="PF10551"/>
    </source>
</evidence>
<dbReference type="GO" id="GO:0006355">
    <property type="term" value="P:regulation of DNA-templated transcription"/>
    <property type="evidence" value="ECO:0007669"/>
    <property type="project" value="UniProtKB-UniRule"/>
</dbReference>
<keyword evidence="1" id="KW-0479">Metal-binding</keyword>
<dbReference type="AlphaFoldDB" id="A0A444YB89"/>
<comment type="function">
    <text evidence="1">Putative transcription activator involved in regulating light control of development.</text>
</comment>
<name>A0A444YB89_ARAHY</name>
<accession>A0A444YB89</accession>
<keyword evidence="1" id="KW-0863">Zinc-finger</keyword>
<dbReference type="InterPro" id="IPR018289">
    <property type="entry name" value="MULE_transposase_dom"/>
</dbReference>
<proteinExistence type="inferred from homology"/>
<evidence type="ECO:0000313" key="4">
    <source>
        <dbReference type="Proteomes" id="UP000289738"/>
    </source>
</evidence>
<keyword evidence="4" id="KW-1185">Reference proteome</keyword>
<dbReference type="PANTHER" id="PTHR31669:SF283">
    <property type="entry name" value="PROTEIN FAR1-RELATED SEQUENCE"/>
    <property type="match status" value="1"/>
</dbReference>